<keyword evidence="2" id="KW-1185">Reference proteome</keyword>
<dbReference type="Proteomes" id="UP000465241">
    <property type="component" value="Unassembled WGS sequence"/>
</dbReference>
<evidence type="ECO:0000313" key="2">
    <source>
        <dbReference type="Proteomes" id="UP000465241"/>
    </source>
</evidence>
<gene>
    <name evidence="1" type="ORF">MMUR_39250</name>
</gene>
<accession>A0A7I9WQH0</accession>
<protein>
    <recommendedName>
        <fullName evidence="3">Gluconate 2-dehydrogenase subunit 3 family protein</fullName>
    </recommendedName>
</protein>
<name>A0A7I9WQH0_9MYCO</name>
<organism evidence="1 2">
    <name type="scientific">Mycolicibacterium murale</name>
    <dbReference type="NCBI Taxonomy" id="182220"/>
    <lineage>
        <taxon>Bacteria</taxon>
        <taxon>Bacillati</taxon>
        <taxon>Actinomycetota</taxon>
        <taxon>Actinomycetes</taxon>
        <taxon>Mycobacteriales</taxon>
        <taxon>Mycobacteriaceae</taxon>
        <taxon>Mycolicibacterium</taxon>
    </lineage>
</organism>
<proteinExistence type="predicted"/>
<reference evidence="1 2" key="1">
    <citation type="journal article" date="2019" name="Emerg. Microbes Infect.">
        <title>Comprehensive subspecies identification of 175 nontuberculous mycobacteria species based on 7547 genomic profiles.</title>
        <authorList>
            <person name="Matsumoto Y."/>
            <person name="Kinjo T."/>
            <person name="Motooka D."/>
            <person name="Nabeya D."/>
            <person name="Jung N."/>
            <person name="Uechi K."/>
            <person name="Horii T."/>
            <person name="Iida T."/>
            <person name="Fujita J."/>
            <person name="Nakamura S."/>
        </authorList>
    </citation>
    <scope>NUCLEOTIDE SEQUENCE [LARGE SCALE GENOMIC DNA]</scope>
    <source>
        <strain evidence="1 2">JCM 13392</strain>
    </source>
</reference>
<sequence length="143" mass="15510">MTDSVKVGILTADERQVFAALADELIPHADEMPSASEADVPTVWLDVALHARPDLVGPLKEAIARAGTSAPRDSLEKLNSSHGELFDALTTATAGAYLLNPDVRRLIGYPGQVPHPLNDDTAEYFDLLEKVVERGEIYRHAPL</sequence>
<evidence type="ECO:0000313" key="1">
    <source>
        <dbReference type="EMBL" id="GFG59789.1"/>
    </source>
</evidence>
<dbReference type="AlphaFoldDB" id="A0A7I9WQH0"/>
<evidence type="ECO:0008006" key="3">
    <source>
        <dbReference type="Google" id="ProtNLM"/>
    </source>
</evidence>
<dbReference type="EMBL" id="BLKT01000003">
    <property type="protein sequence ID" value="GFG59789.1"/>
    <property type="molecule type" value="Genomic_DNA"/>
</dbReference>
<comment type="caution">
    <text evidence="1">The sequence shown here is derived from an EMBL/GenBank/DDBJ whole genome shotgun (WGS) entry which is preliminary data.</text>
</comment>